<gene>
    <name evidence="1" type="ORF">CDL12_28830</name>
</gene>
<dbReference type="AlphaFoldDB" id="A0A2G9G0L7"/>
<comment type="caution">
    <text evidence="1">The sequence shown here is derived from an EMBL/GenBank/DDBJ whole genome shotgun (WGS) entry which is preliminary data.</text>
</comment>
<sequence>MSSKIYSIYILLSSWKPLIYMRSCSSLESDNTCNENYGVHSVSVLLIRLLKG</sequence>
<organism evidence="1 2">
    <name type="scientific">Handroanthus impetiginosus</name>
    <dbReference type="NCBI Taxonomy" id="429701"/>
    <lineage>
        <taxon>Eukaryota</taxon>
        <taxon>Viridiplantae</taxon>
        <taxon>Streptophyta</taxon>
        <taxon>Embryophyta</taxon>
        <taxon>Tracheophyta</taxon>
        <taxon>Spermatophyta</taxon>
        <taxon>Magnoliopsida</taxon>
        <taxon>eudicotyledons</taxon>
        <taxon>Gunneridae</taxon>
        <taxon>Pentapetalae</taxon>
        <taxon>asterids</taxon>
        <taxon>lamiids</taxon>
        <taxon>Lamiales</taxon>
        <taxon>Bignoniaceae</taxon>
        <taxon>Crescentiina</taxon>
        <taxon>Tabebuia alliance</taxon>
        <taxon>Handroanthus</taxon>
    </lineage>
</organism>
<proteinExistence type="predicted"/>
<evidence type="ECO:0000313" key="1">
    <source>
        <dbReference type="EMBL" id="PIM98684.1"/>
    </source>
</evidence>
<protein>
    <submittedName>
        <fullName evidence="1">Uncharacterized protein</fullName>
    </submittedName>
</protein>
<evidence type="ECO:0000313" key="2">
    <source>
        <dbReference type="Proteomes" id="UP000231279"/>
    </source>
</evidence>
<dbReference type="EMBL" id="NKXS01008169">
    <property type="protein sequence ID" value="PIM98684.1"/>
    <property type="molecule type" value="Genomic_DNA"/>
</dbReference>
<accession>A0A2G9G0L7</accession>
<keyword evidence="2" id="KW-1185">Reference proteome</keyword>
<name>A0A2G9G0L7_9LAMI</name>
<dbReference type="Proteomes" id="UP000231279">
    <property type="component" value="Unassembled WGS sequence"/>
</dbReference>
<reference evidence="2" key="1">
    <citation type="journal article" date="2018" name="Gigascience">
        <title>Genome assembly of the Pink Ipe (Handroanthus impetiginosus, Bignoniaceae), a highly valued, ecologically keystone Neotropical timber forest tree.</title>
        <authorList>
            <person name="Silva-Junior O.B."/>
            <person name="Grattapaglia D."/>
            <person name="Novaes E."/>
            <person name="Collevatti R.G."/>
        </authorList>
    </citation>
    <scope>NUCLEOTIDE SEQUENCE [LARGE SCALE GENOMIC DNA]</scope>
    <source>
        <strain evidence="2">cv. UFG-1</strain>
    </source>
</reference>